<gene>
    <name evidence="3" type="ORF">AAFF_G00313550</name>
</gene>
<dbReference type="AlphaFoldDB" id="A0AAD7SPG6"/>
<accession>A0AAD7SPG6</accession>
<organism evidence="3 4">
    <name type="scientific">Aldrovandia affinis</name>
    <dbReference type="NCBI Taxonomy" id="143900"/>
    <lineage>
        <taxon>Eukaryota</taxon>
        <taxon>Metazoa</taxon>
        <taxon>Chordata</taxon>
        <taxon>Craniata</taxon>
        <taxon>Vertebrata</taxon>
        <taxon>Euteleostomi</taxon>
        <taxon>Actinopterygii</taxon>
        <taxon>Neopterygii</taxon>
        <taxon>Teleostei</taxon>
        <taxon>Notacanthiformes</taxon>
        <taxon>Halosauridae</taxon>
        <taxon>Aldrovandia</taxon>
    </lineage>
</organism>
<dbReference type="EMBL" id="JAINUG010000046">
    <property type="protein sequence ID" value="KAJ8405918.1"/>
    <property type="molecule type" value="Genomic_DNA"/>
</dbReference>
<reference evidence="3" key="1">
    <citation type="journal article" date="2023" name="Science">
        <title>Genome structures resolve the early diversification of teleost fishes.</title>
        <authorList>
            <person name="Parey E."/>
            <person name="Louis A."/>
            <person name="Montfort J."/>
            <person name="Bouchez O."/>
            <person name="Roques C."/>
            <person name="Iampietro C."/>
            <person name="Lluch J."/>
            <person name="Castinel A."/>
            <person name="Donnadieu C."/>
            <person name="Desvignes T."/>
            <person name="Floi Bucao C."/>
            <person name="Jouanno E."/>
            <person name="Wen M."/>
            <person name="Mejri S."/>
            <person name="Dirks R."/>
            <person name="Jansen H."/>
            <person name="Henkel C."/>
            <person name="Chen W.J."/>
            <person name="Zahm M."/>
            <person name="Cabau C."/>
            <person name="Klopp C."/>
            <person name="Thompson A.W."/>
            <person name="Robinson-Rechavi M."/>
            <person name="Braasch I."/>
            <person name="Lecointre G."/>
            <person name="Bobe J."/>
            <person name="Postlethwait J.H."/>
            <person name="Berthelot C."/>
            <person name="Roest Crollius H."/>
            <person name="Guiguen Y."/>
        </authorList>
    </citation>
    <scope>NUCLEOTIDE SEQUENCE</scope>
    <source>
        <strain evidence="3">NC1722</strain>
    </source>
</reference>
<dbReference type="PANTHER" id="PTHR31516:SF18">
    <property type="entry name" value="TRANSLATION INITIATION FACTOR IF-2"/>
    <property type="match status" value="1"/>
</dbReference>
<feature type="region of interest" description="Disordered" evidence="2">
    <location>
        <begin position="108"/>
        <end position="128"/>
    </location>
</feature>
<evidence type="ECO:0000256" key="1">
    <source>
        <dbReference type="ARBA" id="ARBA00008738"/>
    </source>
</evidence>
<dbReference type="InterPro" id="IPR033336">
    <property type="entry name" value="SAXO1/2"/>
</dbReference>
<feature type="region of interest" description="Disordered" evidence="2">
    <location>
        <begin position="251"/>
        <end position="278"/>
    </location>
</feature>
<comment type="caution">
    <text evidence="3">The sequence shown here is derived from an EMBL/GenBank/DDBJ whole genome shotgun (WGS) entry which is preliminary data.</text>
</comment>
<dbReference type="GO" id="GO:0008017">
    <property type="term" value="F:microtubule binding"/>
    <property type="evidence" value="ECO:0007669"/>
    <property type="project" value="InterPro"/>
</dbReference>
<dbReference type="GO" id="GO:0005856">
    <property type="term" value="C:cytoskeleton"/>
    <property type="evidence" value="ECO:0007669"/>
    <property type="project" value="TreeGrafter"/>
</dbReference>
<proteinExistence type="inferred from homology"/>
<keyword evidence="4" id="KW-1185">Reference proteome</keyword>
<dbReference type="PANTHER" id="PTHR31516">
    <property type="entry name" value="STABILIZER OF AXONEMAL MICROTUBULES 2"/>
    <property type="match status" value="1"/>
</dbReference>
<protein>
    <submittedName>
        <fullName evidence="3">Uncharacterized protein</fullName>
    </submittedName>
</protein>
<name>A0AAD7SPG6_9TELE</name>
<sequence>MEFPKFNCICELCNCGRHKHHKGCSKRNAETRISWGSSSCLLSHYRATFTWPHKRKLSTRKPQLALPQVNQLSWQYLSSPQPRQTPGPANKHSPKLLQGCSVQSLVTPLEKPETPAKSGTGLHDAPAQVAPRCNTSTSCYSYQCHKGVPYSNSFPRLGELPAVVGSLLYPDQREKMETTTNREFTPKTGGRPGLTQVVQCNLTLEGERDLTTTHREEFKPYPLEGAPVARRRRAPVKEEEEVLKGAPMESVTRYGHDFPPRPYPPKRRNPAQPHPDNLAINPTLRSEFRTVQMDTYPGWDTLEHQRPAPAKLREELSVRNNERFHGDTVSKLAFQPLPLPIHHHKPKPLVPTLKPLLGPFNDQTANREFFKDWGVHRRVRHGDHYDGVYLKPVGKFESETTNSQTFFGKQAERVRNCKPQHRPMEHQGQHTFSTEHREAYRPLSLPVCQLQLYLSQNLPTNKEKLEPPAFQT</sequence>
<comment type="similarity">
    <text evidence="1">Belongs to the FAM154 family.</text>
</comment>
<evidence type="ECO:0000313" key="4">
    <source>
        <dbReference type="Proteomes" id="UP001221898"/>
    </source>
</evidence>
<evidence type="ECO:0000313" key="3">
    <source>
        <dbReference type="EMBL" id="KAJ8405918.1"/>
    </source>
</evidence>
<dbReference type="Proteomes" id="UP001221898">
    <property type="component" value="Unassembled WGS sequence"/>
</dbReference>
<evidence type="ECO:0000256" key="2">
    <source>
        <dbReference type="SAM" id="MobiDB-lite"/>
    </source>
</evidence>